<dbReference type="AlphaFoldDB" id="A0AAN6TG90"/>
<feature type="transmembrane region" description="Helical" evidence="1">
    <location>
        <begin position="274"/>
        <end position="295"/>
    </location>
</feature>
<evidence type="ECO:0000256" key="1">
    <source>
        <dbReference type="SAM" id="Phobius"/>
    </source>
</evidence>
<accession>A0AAN6TG90</accession>
<sequence length="414" mass="46220">MCVRYRPSDYRGLINEYLEIAGRVGEKHANASHHIVQTTTQSPYSPIFLLLSFSGVLGLWVVAYFDGMTDRMETILRTLRMPDGRHLRSTYTGIRLVDWQLTLLSSFYEVLSNNLTYGPRLLFFDLNFVVACTNLWVLMESRRREVARAWYLRWPVWAIILWNANGAAIVQPIFFWLAHTTYQANHPYNSEMPLNDAIALFAVTLPIMAAPLLLFTPAWLGLTTWQHHGYIALFQASPLLVTAAFIALSIVLKPATTTTTTTSTTSKGSSSKKWIFASLLSAGTIAAAVHLFTIFTTLRSADPDASAARLFIPDLVRAGIRGFATVTLPAAHEYEALIENLHLFSQFDWWVVAASCVSLSHLLLKEGDGPYRDLTVTPTTRTQWKELAYLVVGSLVFGPGAAGTFALAVREIRL</sequence>
<dbReference type="RefSeq" id="XP_064670875.1">
    <property type="nucleotide sequence ID" value="XM_064811495.1"/>
</dbReference>
<keyword evidence="1" id="KW-1133">Transmembrane helix</keyword>
<keyword evidence="3" id="KW-1185">Reference proteome</keyword>
<feature type="transmembrane region" description="Helical" evidence="1">
    <location>
        <begin position="387"/>
        <end position="409"/>
    </location>
</feature>
<feature type="transmembrane region" description="Helical" evidence="1">
    <location>
        <begin position="47"/>
        <end position="65"/>
    </location>
</feature>
<proteinExistence type="predicted"/>
<comment type="caution">
    <text evidence="2">The sequence shown here is derived from an EMBL/GenBank/DDBJ whole genome shotgun (WGS) entry which is preliminary data.</text>
</comment>
<feature type="transmembrane region" description="Helical" evidence="1">
    <location>
        <begin position="232"/>
        <end position="254"/>
    </location>
</feature>
<gene>
    <name evidence="2" type="ORF">N656DRAFT_708267</name>
</gene>
<keyword evidence="1" id="KW-0472">Membrane</keyword>
<evidence type="ECO:0000313" key="3">
    <source>
        <dbReference type="Proteomes" id="UP001302812"/>
    </source>
</evidence>
<name>A0AAN6TG90_9PEZI</name>
<feature type="transmembrane region" description="Helical" evidence="1">
    <location>
        <begin position="151"/>
        <end position="177"/>
    </location>
</feature>
<feature type="transmembrane region" description="Helical" evidence="1">
    <location>
        <begin position="120"/>
        <end position="139"/>
    </location>
</feature>
<dbReference type="GeneID" id="89935620"/>
<dbReference type="Proteomes" id="UP001302812">
    <property type="component" value="Unassembled WGS sequence"/>
</dbReference>
<keyword evidence="1" id="KW-0812">Transmembrane</keyword>
<evidence type="ECO:0000313" key="2">
    <source>
        <dbReference type="EMBL" id="KAK4113305.1"/>
    </source>
</evidence>
<dbReference type="EMBL" id="MU853340">
    <property type="protein sequence ID" value="KAK4113305.1"/>
    <property type="molecule type" value="Genomic_DNA"/>
</dbReference>
<organism evidence="2 3">
    <name type="scientific">Canariomyces notabilis</name>
    <dbReference type="NCBI Taxonomy" id="2074819"/>
    <lineage>
        <taxon>Eukaryota</taxon>
        <taxon>Fungi</taxon>
        <taxon>Dikarya</taxon>
        <taxon>Ascomycota</taxon>
        <taxon>Pezizomycotina</taxon>
        <taxon>Sordariomycetes</taxon>
        <taxon>Sordariomycetidae</taxon>
        <taxon>Sordariales</taxon>
        <taxon>Chaetomiaceae</taxon>
        <taxon>Canariomyces</taxon>
    </lineage>
</organism>
<reference evidence="2" key="2">
    <citation type="submission" date="2023-05" db="EMBL/GenBank/DDBJ databases">
        <authorList>
            <consortium name="Lawrence Berkeley National Laboratory"/>
            <person name="Steindorff A."/>
            <person name="Hensen N."/>
            <person name="Bonometti L."/>
            <person name="Westerberg I."/>
            <person name="Brannstrom I.O."/>
            <person name="Guillou S."/>
            <person name="Cros-Aarteil S."/>
            <person name="Calhoun S."/>
            <person name="Haridas S."/>
            <person name="Kuo A."/>
            <person name="Mondo S."/>
            <person name="Pangilinan J."/>
            <person name="Riley R."/>
            <person name="Labutti K."/>
            <person name="Andreopoulos B."/>
            <person name="Lipzen A."/>
            <person name="Chen C."/>
            <person name="Yanf M."/>
            <person name="Daum C."/>
            <person name="Ng V."/>
            <person name="Clum A."/>
            <person name="Ohm R."/>
            <person name="Martin F."/>
            <person name="Silar P."/>
            <person name="Natvig D."/>
            <person name="Lalanne C."/>
            <person name="Gautier V."/>
            <person name="Ament-Velasquez S.L."/>
            <person name="Kruys A."/>
            <person name="Hutchinson M.I."/>
            <person name="Powell A.J."/>
            <person name="Barry K."/>
            <person name="Miller A.N."/>
            <person name="Grigoriev I.V."/>
            <person name="Debuchy R."/>
            <person name="Gladieux P."/>
            <person name="Thoren M.H."/>
            <person name="Johannesson H."/>
        </authorList>
    </citation>
    <scope>NUCLEOTIDE SEQUENCE</scope>
    <source>
        <strain evidence="2">CBS 508.74</strain>
    </source>
</reference>
<reference evidence="2" key="1">
    <citation type="journal article" date="2023" name="Mol. Phylogenet. Evol.">
        <title>Genome-scale phylogeny and comparative genomics of the fungal order Sordariales.</title>
        <authorList>
            <person name="Hensen N."/>
            <person name="Bonometti L."/>
            <person name="Westerberg I."/>
            <person name="Brannstrom I.O."/>
            <person name="Guillou S."/>
            <person name="Cros-Aarteil S."/>
            <person name="Calhoun S."/>
            <person name="Haridas S."/>
            <person name="Kuo A."/>
            <person name="Mondo S."/>
            <person name="Pangilinan J."/>
            <person name="Riley R."/>
            <person name="LaButti K."/>
            <person name="Andreopoulos B."/>
            <person name="Lipzen A."/>
            <person name="Chen C."/>
            <person name="Yan M."/>
            <person name="Daum C."/>
            <person name="Ng V."/>
            <person name="Clum A."/>
            <person name="Steindorff A."/>
            <person name="Ohm R.A."/>
            <person name="Martin F."/>
            <person name="Silar P."/>
            <person name="Natvig D.O."/>
            <person name="Lalanne C."/>
            <person name="Gautier V."/>
            <person name="Ament-Velasquez S.L."/>
            <person name="Kruys A."/>
            <person name="Hutchinson M.I."/>
            <person name="Powell A.J."/>
            <person name="Barry K."/>
            <person name="Miller A.N."/>
            <person name="Grigoriev I.V."/>
            <person name="Debuchy R."/>
            <person name="Gladieux P."/>
            <person name="Hiltunen Thoren M."/>
            <person name="Johannesson H."/>
        </authorList>
    </citation>
    <scope>NUCLEOTIDE SEQUENCE</scope>
    <source>
        <strain evidence="2">CBS 508.74</strain>
    </source>
</reference>
<feature type="transmembrane region" description="Helical" evidence="1">
    <location>
        <begin position="197"/>
        <end position="220"/>
    </location>
</feature>
<protein>
    <submittedName>
        <fullName evidence="2">Uncharacterized protein</fullName>
    </submittedName>
</protein>